<protein>
    <recommendedName>
        <fullName evidence="6">ADP-ribosylation factor-like protein 11</fullName>
    </recommendedName>
</protein>
<organism evidence="10 11">
    <name type="scientific">Larinioides sclopetarius</name>
    <dbReference type="NCBI Taxonomy" id="280406"/>
    <lineage>
        <taxon>Eukaryota</taxon>
        <taxon>Metazoa</taxon>
        <taxon>Ecdysozoa</taxon>
        <taxon>Arthropoda</taxon>
        <taxon>Chelicerata</taxon>
        <taxon>Arachnida</taxon>
        <taxon>Araneae</taxon>
        <taxon>Araneomorphae</taxon>
        <taxon>Entelegynae</taxon>
        <taxon>Araneoidea</taxon>
        <taxon>Araneidae</taxon>
        <taxon>Larinioides</taxon>
    </lineage>
</organism>
<evidence type="ECO:0000313" key="10">
    <source>
        <dbReference type="EMBL" id="CAL1267988.1"/>
    </source>
</evidence>
<evidence type="ECO:0000256" key="7">
    <source>
        <dbReference type="PIRSR" id="PIRSR606689-1"/>
    </source>
</evidence>
<proteinExistence type="inferred from homology"/>
<dbReference type="InterPro" id="IPR024156">
    <property type="entry name" value="Small_GTPase_ARF"/>
</dbReference>
<comment type="caution">
    <text evidence="10">The sequence shown here is derived from an EMBL/GenBank/DDBJ whole genome shotgun (WGS) entry which is preliminary data.</text>
</comment>
<evidence type="ECO:0000256" key="3">
    <source>
        <dbReference type="ARBA" id="ARBA00023134"/>
    </source>
</evidence>
<evidence type="ECO:0000313" key="11">
    <source>
        <dbReference type="Proteomes" id="UP001497382"/>
    </source>
</evidence>
<dbReference type="InterPro" id="IPR005225">
    <property type="entry name" value="Small_GTP-bd"/>
</dbReference>
<feature type="binding site" evidence="7">
    <location>
        <begin position="110"/>
        <end position="113"/>
    </location>
    <ligand>
        <name>GTP</name>
        <dbReference type="ChEBI" id="CHEBI:37565"/>
    </ligand>
</feature>
<dbReference type="GO" id="GO:0046872">
    <property type="term" value="F:metal ion binding"/>
    <property type="evidence" value="ECO:0007669"/>
    <property type="project" value="UniProtKB-KW"/>
</dbReference>
<dbReference type="SMART" id="SM00178">
    <property type="entry name" value="SAR"/>
    <property type="match status" value="1"/>
</dbReference>
<evidence type="ECO:0000256" key="5">
    <source>
        <dbReference type="ARBA" id="ARBA00054648"/>
    </source>
</evidence>
<keyword evidence="2 7" id="KW-0547">Nucleotide-binding</keyword>
<evidence type="ECO:0000256" key="9">
    <source>
        <dbReference type="RuleBase" id="RU003925"/>
    </source>
</evidence>
<evidence type="ECO:0000256" key="1">
    <source>
        <dbReference type="ARBA" id="ARBA00022707"/>
    </source>
</evidence>
<sequence>MIGLDSAGKTTALYRLKFDQYMNTVPTIGFNCEKIKGTTGKAKGTSFLVWDVGGQDKLRPLWRSYTRCTDGIVFVLDSVDQERMDEARMELLKTVRCPENSGVPILVLANKQDLPNAKEPAEVEKILGLHELGPNVLWHVQPACAIIGEGLDEGLEALYEMILKRKRLAKLAKKKGR</sequence>
<feature type="binding site" evidence="7">
    <location>
        <position position="54"/>
    </location>
    <ligand>
        <name>GTP</name>
        <dbReference type="ChEBI" id="CHEBI:37565"/>
    </ligand>
</feature>
<dbReference type="PROSITE" id="PS51419">
    <property type="entry name" value="RAB"/>
    <property type="match status" value="1"/>
</dbReference>
<dbReference type="Gene3D" id="3.40.50.300">
    <property type="entry name" value="P-loop containing nucleotide triphosphate hydrolases"/>
    <property type="match status" value="1"/>
</dbReference>
<dbReference type="PROSITE" id="PS51417">
    <property type="entry name" value="ARF"/>
    <property type="match status" value="1"/>
</dbReference>
<dbReference type="EMBL" id="CAXIEN010000031">
    <property type="protein sequence ID" value="CAL1267988.1"/>
    <property type="molecule type" value="Genomic_DNA"/>
</dbReference>
<keyword evidence="8" id="KW-0460">Magnesium</keyword>
<keyword evidence="3 7" id="KW-0342">GTP-binding</keyword>
<evidence type="ECO:0000256" key="4">
    <source>
        <dbReference type="ARBA" id="ARBA00023288"/>
    </source>
</evidence>
<dbReference type="NCBIfam" id="TIGR00231">
    <property type="entry name" value="small_GTP"/>
    <property type="match status" value="1"/>
</dbReference>
<evidence type="ECO:0000256" key="6">
    <source>
        <dbReference type="ARBA" id="ARBA00072409"/>
    </source>
</evidence>
<keyword evidence="1" id="KW-0519">Myristate</keyword>
<dbReference type="GO" id="GO:0005525">
    <property type="term" value="F:GTP binding"/>
    <property type="evidence" value="ECO:0007669"/>
    <property type="project" value="UniProtKB-KW"/>
</dbReference>
<dbReference type="PANTHER" id="PTHR11711">
    <property type="entry name" value="ADP RIBOSYLATION FACTOR-RELATED"/>
    <property type="match status" value="1"/>
</dbReference>
<dbReference type="GO" id="GO:0016192">
    <property type="term" value="P:vesicle-mediated transport"/>
    <property type="evidence" value="ECO:0007669"/>
    <property type="project" value="UniProtKB-ARBA"/>
</dbReference>
<feature type="binding site" evidence="8">
    <location>
        <position position="10"/>
    </location>
    <ligand>
        <name>Mg(2+)</name>
        <dbReference type="ChEBI" id="CHEBI:18420"/>
    </ligand>
</feature>
<accession>A0AAV1ZAG8</accession>
<name>A0AAV1ZAG8_9ARAC</name>
<dbReference type="Pfam" id="PF00025">
    <property type="entry name" value="Arf"/>
    <property type="match status" value="1"/>
</dbReference>
<keyword evidence="4" id="KW-0449">Lipoprotein</keyword>
<comment type="similarity">
    <text evidence="9">Belongs to the small GTPase superfamily. Arf family.</text>
</comment>
<dbReference type="PRINTS" id="PR00328">
    <property type="entry name" value="SAR1GTPBP"/>
</dbReference>
<dbReference type="FunFam" id="3.40.50.300:FF:000898">
    <property type="entry name" value="ADP-ribosylation factor-like protein 11"/>
    <property type="match status" value="1"/>
</dbReference>
<dbReference type="GO" id="GO:0051649">
    <property type="term" value="P:establishment of localization in cell"/>
    <property type="evidence" value="ECO:0007669"/>
    <property type="project" value="UniProtKB-ARBA"/>
</dbReference>
<dbReference type="InterPro" id="IPR027417">
    <property type="entry name" value="P-loop_NTPase"/>
</dbReference>
<dbReference type="Proteomes" id="UP001497382">
    <property type="component" value="Unassembled WGS sequence"/>
</dbReference>
<reference evidence="10 11" key="1">
    <citation type="submission" date="2024-04" db="EMBL/GenBank/DDBJ databases">
        <authorList>
            <person name="Rising A."/>
            <person name="Reimegard J."/>
            <person name="Sonavane S."/>
            <person name="Akerstrom W."/>
            <person name="Nylinder S."/>
            <person name="Hedman E."/>
            <person name="Kallberg Y."/>
        </authorList>
    </citation>
    <scope>NUCLEOTIDE SEQUENCE [LARGE SCALE GENOMIC DNA]</scope>
</reference>
<feature type="binding site" evidence="8">
    <location>
        <position position="27"/>
    </location>
    <ligand>
        <name>Mg(2+)</name>
        <dbReference type="ChEBI" id="CHEBI:18420"/>
    </ligand>
</feature>
<evidence type="ECO:0000256" key="8">
    <source>
        <dbReference type="PIRSR" id="PIRSR606689-2"/>
    </source>
</evidence>
<dbReference type="SUPFAM" id="SSF52540">
    <property type="entry name" value="P-loop containing nucleoside triphosphate hydrolases"/>
    <property type="match status" value="1"/>
</dbReference>
<keyword evidence="8" id="KW-0479">Metal-binding</keyword>
<gene>
    <name evidence="10" type="ORF">LARSCL_LOCUS3934</name>
</gene>
<keyword evidence="11" id="KW-1185">Reference proteome</keyword>
<dbReference type="InterPro" id="IPR006689">
    <property type="entry name" value="Small_GTPase_ARF/SAR"/>
</dbReference>
<dbReference type="GO" id="GO:0003924">
    <property type="term" value="F:GTPase activity"/>
    <property type="evidence" value="ECO:0007669"/>
    <property type="project" value="InterPro"/>
</dbReference>
<dbReference type="AlphaFoldDB" id="A0AAV1ZAG8"/>
<feature type="binding site" evidence="7">
    <location>
        <begin position="3"/>
        <end position="10"/>
    </location>
    <ligand>
        <name>GTP</name>
        <dbReference type="ChEBI" id="CHEBI:37565"/>
    </ligand>
</feature>
<dbReference type="SMART" id="SM00177">
    <property type="entry name" value="ARF"/>
    <property type="match status" value="1"/>
</dbReference>
<evidence type="ECO:0000256" key="2">
    <source>
        <dbReference type="ARBA" id="ARBA00022741"/>
    </source>
</evidence>
<comment type="function">
    <text evidence="5">May play a role in apoptosis. May act as a tumor suppressor.</text>
</comment>